<evidence type="ECO:0000313" key="3">
    <source>
        <dbReference type="Proteomes" id="UP000767238"/>
    </source>
</evidence>
<evidence type="ECO:0000313" key="2">
    <source>
        <dbReference type="EMBL" id="KAH0221114.1"/>
    </source>
</evidence>
<dbReference type="AlphaFoldDB" id="A0A9P8GET8"/>
<evidence type="ECO:0000256" key="1">
    <source>
        <dbReference type="SAM" id="MobiDB-lite"/>
    </source>
</evidence>
<feature type="compositionally biased region" description="Basic residues" evidence="1">
    <location>
        <begin position="8"/>
        <end position="20"/>
    </location>
</feature>
<feature type="compositionally biased region" description="Basic and acidic residues" evidence="1">
    <location>
        <begin position="36"/>
        <end position="45"/>
    </location>
</feature>
<sequence>MDPDDGHPKRRMAPHIKYKSRATSAEPSSSKTPMSRLEELEKQSEAQKTALAKLEKENEAQKQALSESQTELQAWKDFHADGPGPWTEYEFQAYLKYPSSRRAPSPQTNYDESVALQWEGGENIHDLLNVQRLKREGETHRRPVLETQDEIDLRTRGQTTQCNHLPPWTDADGNPVERPIRVSYQDKFGKPGLLTCEDGRGWFCRYQWPSMFHCLKCDTLFCRPCGSDPGVRRPKWIVELEQQYEATHEK</sequence>
<proteinExistence type="predicted"/>
<reference evidence="2" key="2">
    <citation type="submission" date="2021-08" db="EMBL/GenBank/DDBJ databases">
        <authorList>
            <person name="Gostincar C."/>
            <person name="Sun X."/>
            <person name="Song Z."/>
            <person name="Gunde-Cimerman N."/>
        </authorList>
    </citation>
    <scope>NUCLEOTIDE SEQUENCE</scope>
    <source>
        <strain evidence="2">EXF-8016</strain>
    </source>
</reference>
<gene>
    <name evidence="2" type="ORF">KCV03_g5212</name>
</gene>
<dbReference type="EMBL" id="JAHFYH010000034">
    <property type="protein sequence ID" value="KAH0221114.1"/>
    <property type="molecule type" value="Genomic_DNA"/>
</dbReference>
<name>A0A9P8GET8_AURME</name>
<organism evidence="2 3">
    <name type="scientific">Aureobasidium melanogenum</name>
    <name type="common">Aureobasidium pullulans var. melanogenum</name>
    <dbReference type="NCBI Taxonomy" id="46634"/>
    <lineage>
        <taxon>Eukaryota</taxon>
        <taxon>Fungi</taxon>
        <taxon>Dikarya</taxon>
        <taxon>Ascomycota</taxon>
        <taxon>Pezizomycotina</taxon>
        <taxon>Dothideomycetes</taxon>
        <taxon>Dothideomycetidae</taxon>
        <taxon>Dothideales</taxon>
        <taxon>Saccotheciaceae</taxon>
        <taxon>Aureobasidium</taxon>
    </lineage>
</organism>
<feature type="non-terminal residue" evidence="2">
    <location>
        <position position="1"/>
    </location>
</feature>
<dbReference type="Proteomes" id="UP000767238">
    <property type="component" value="Unassembled WGS sequence"/>
</dbReference>
<accession>A0A9P8GET8</accession>
<feature type="region of interest" description="Disordered" evidence="1">
    <location>
        <begin position="1"/>
        <end position="47"/>
    </location>
</feature>
<reference evidence="2" key="1">
    <citation type="journal article" date="2021" name="J Fungi (Basel)">
        <title>Virulence traits and population genomics of the black yeast Aureobasidium melanogenum.</title>
        <authorList>
            <person name="Cernosa A."/>
            <person name="Sun X."/>
            <person name="Gostincar C."/>
            <person name="Fang C."/>
            <person name="Gunde-Cimerman N."/>
            <person name="Song Z."/>
        </authorList>
    </citation>
    <scope>NUCLEOTIDE SEQUENCE</scope>
    <source>
        <strain evidence="2">EXF-8016</strain>
    </source>
</reference>
<comment type="caution">
    <text evidence="2">The sequence shown here is derived from an EMBL/GenBank/DDBJ whole genome shotgun (WGS) entry which is preliminary data.</text>
</comment>
<protein>
    <submittedName>
        <fullName evidence="2">Uncharacterized protein</fullName>
    </submittedName>
</protein>
<dbReference type="OrthoDB" id="3848423at2759"/>
<feature type="compositionally biased region" description="Polar residues" evidence="1">
    <location>
        <begin position="21"/>
        <end position="33"/>
    </location>
</feature>